<name>J3LXJ7_ORYBR</name>
<sequence length="76" mass="8651">MTTFQKQHAINATCQTQATDISSHHNIANFPLANSTIKKAMFLLNQANVLYVYTHNIFPTGNNPVHFPPMSHKKWK</sequence>
<evidence type="ECO:0000313" key="1">
    <source>
        <dbReference type="EnsemblPlants" id="OB04G18720.1"/>
    </source>
</evidence>
<dbReference type="AlphaFoldDB" id="J3LXJ7"/>
<reference evidence="1" key="1">
    <citation type="journal article" date="2013" name="Nat. Commun.">
        <title>Whole-genome sequencing of Oryza brachyantha reveals mechanisms underlying Oryza genome evolution.</title>
        <authorList>
            <person name="Chen J."/>
            <person name="Huang Q."/>
            <person name="Gao D."/>
            <person name="Wang J."/>
            <person name="Lang Y."/>
            <person name="Liu T."/>
            <person name="Li B."/>
            <person name="Bai Z."/>
            <person name="Luis Goicoechea J."/>
            <person name="Liang C."/>
            <person name="Chen C."/>
            <person name="Zhang W."/>
            <person name="Sun S."/>
            <person name="Liao Y."/>
            <person name="Zhang X."/>
            <person name="Yang L."/>
            <person name="Song C."/>
            <person name="Wang M."/>
            <person name="Shi J."/>
            <person name="Liu G."/>
            <person name="Liu J."/>
            <person name="Zhou H."/>
            <person name="Zhou W."/>
            <person name="Yu Q."/>
            <person name="An N."/>
            <person name="Chen Y."/>
            <person name="Cai Q."/>
            <person name="Wang B."/>
            <person name="Liu B."/>
            <person name="Min J."/>
            <person name="Huang Y."/>
            <person name="Wu H."/>
            <person name="Li Z."/>
            <person name="Zhang Y."/>
            <person name="Yin Y."/>
            <person name="Song W."/>
            <person name="Jiang J."/>
            <person name="Jackson S.A."/>
            <person name="Wing R.A."/>
            <person name="Wang J."/>
            <person name="Chen M."/>
        </authorList>
    </citation>
    <scope>NUCLEOTIDE SEQUENCE [LARGE SCALE GENOMIC DNA]</scope>
    <source>
        <strain evidence="1">cv. IRGC 101232</strain>
    </source>
</reference>
<evidence type="ECO:0000313" key="2">
    <source>
        <dbReference type="Proteomes" id="UP000006038"/>
    </source>
</evidence>
<accession>J3LXJ7</accession>
<protein>
    <submittedName>
        <fullName evidence="1">Uncharacterized protein</fullName>
    </submittedName>
</protein>
<dbReference type="EnsemblPlants" id="OB04G18720.1">
    <property type="protein sequence ID" value="OB04G18720.1"/>
    <property type="gene ID" value="OB04G18720"/>
</dbReference>
<dbReference type="Proteomes" id="UP000006038">
    <property type="component" value="Chromosome 4"/>
</dbReference>
<reference evidence="1" key="2">
    <citation type="submission" date="2013-04" db="UniProtKB">
        <authorList>
            <consortium name="EnsemblPlants"/>
        </authorList>
    </citation>
    <scope>IDENTIFICATION</scope>
</reference>
<proteinExistence type="predicted"/>
<dbReference type="HOGENOM" id="CLU_2658479_0_0_1"/>
<keyword evidence="2" id="KW-1185">Reference proteome</keyword>
<dbReference type="Gramene" id="OB04G18720.1">
    <property type="protein sequence ID" value="OB04G18720.1"/>
    <property type="gene ID" value="OB04G18720"/>
</dbReference>
<organism evidence="1">
    <name type="scientific">Oryza brachyantha</name>
    <name type="common">malo sina</name>
    <dbReference type="NCBI Taxonomy" id="4533"/>
    <lineage>
        <taxon>Eukaryota</taxon>
        <taxon>Viridiplantae</taxon>
        <taxon>Streptophyta</taxon>
        <taxon>Embryophyta</taxon>
        <taxon>Tracheophyta</taxon>
        <taxon>Spermatophyta</taxon>
        <taxon>Magnoliopsida</taxon>
        <taxon>Liliopsida</taxon>
        <taxon>Poales</taxon>
        <taxon>Poaceae</taxon>
        <taxon>BOP clade</taxon>
        <taxon>Oryzoideae</taxon>
        <taxon>Oryzeae</taxon>
        <taxon>Oryzinae</taxon>
        <taxon>Oryza</taxon>
    </lineage>
</organism>